<dbReference type="PANTHER" id="PTHR11614">
    <property type="entry name" value="PHOSPHOLIPASE-RELATED"/>
    <property type="match status" value="1"/>
</dbReference>
<comment type="caution">
    <text evidence="2">The sequence shown here is derived from an EMBL/GenBank/DDBJ whole genome shotgun (WGS) entry which is preliminary data.</text>
</comment>
<dbReference type="InterPro" id="IPR012354">
    <property type="entry name" value="Esterase_lipase"/>
</dbReference>
<dbReference type="Proteomes" id="UP001604335">
    <property type="component" value="Unassembled WGS sequence"/>
</dbReference>
<keyword evidence="2" id="KW-0378">Hydrolase</keyword>
<dbReference type="InterPro" id="IPR029058">
    <property type="entry name" value="AB_hydrolase_fold"/>
</dbReference>
<dbReference type="Pfam" id="PF12146">
    <property type="entry name" value="Hydrolase_4"/>
    <property type="match status" value="1"/>
</dbReference>
<dbReference type="GO" id="GO:0016787">
    <property type="term" value="F:hydrolase activity"/>
    <property type="evidence" value="ECO:0007669"/>
    <property type="project" value="UniProtKB-KW"/>
</dbReference>
<keyword evidence="3" id="KW-1185">Reference proteome</keyword>
<name>A0ABW7CAP5_9CYAN</name>
<protein>
    <submittedName>
        <fullName evidence="2">Alpha/beta fold hydrolase</fullName>
    </submittedName>
</protein>
<evidence type="ECO:0000313" key="2">
    <source>
        <dbReference type="EMBL" id="MFG3818233.1"/>
    </source>
</evidence>
<feature type="domain" description="Serine aminopeptidase S33" evidence="1">
    <location>
        <begin position="19"/>
        <end position="240"/>
    </location>
</feature>
<evidence type="ECO:0000313" key="3">
    <source>
        <dbReference type="Proteomes" id="UP001604335"/>
    </source>
</evidence>
<dbReference type="Gene3D" id="3.40.50.1820">
    <property type="entry name" value="alpha/beta hydrolase"/>
    <property type="match status" value="1"/>
</dbReference>
<reference evidence="3" key="1">
    <citation type="journal article" date="2024" name="Algal Res.">
        <title>Biochemical, toxicological and genomic investigation of a high-biomass producing Limnothrix strain isolated from Italian shallow drinking water reservoir.</title>
        <authorList>
            <person name="Simonazzi M."/>
            <person name="Shishido T.K."/>
            <person name="Delbaje E."/>
            <person name="Wahlsten M."/>
            <person name="Fewer D.P."/>
            <person name="Sivonen K."/>
            <person name="Pezzolesi L."/>
            <person name="Pistocchi R."/>
        </authorList>
    </citation>
    <scope>NUCLEOTIDE SEQUENCE [LARGE SCALE GENOMIC DNA]</scope>
    <source>
        <strain evidence="3">LRLZ20PSL1</strain>
    </source>
</reference>
<dbReference type="EMBL" id="JAZAQF010000069">
    <property type="protein sequence ID" value="MFG3818233.1"/>
    <property type="molecule type" value="Genomic_DNA"/>
</dbReference>
<dbReference type="SUPFAM" id="SSF53474">
    <property type="entry name" value="alpha/beta-Hydrolases"/>
    <property type="match status" value="1"/>
</dbReference>
<dbReference type="InterPro" id="IPR022742">
    <property type="entry name" value="Hydrolase_4"/>
</dbReference>
<dbReference type="InterPro" id="IPR051044">
    <property type="entry name" value="MAG_DAG_Lipase"/>
</dbReference>
<proteinExistence type="predicted"/>
<gene>
    <name evidence="2" type="ORF">VPK24_11350</name>
</gene>
<accession>A0ABW7CAP5</accession>
<dbReference type="PIRSF" id="PIRSF017388">
    <property type="entry name" value="Esterase_lipase"/>
    <property type="match status" value="1"/>
</dbReference>
<sequence length="259" mass="28674">MATLDNQPFQVVATSDRSRAVLCLHGLGGGPYEMRPLAPLLLNLGWTVEAIAYPGHDQPGPKMPNSRWEDWYQTAETAFDRLAQSHAQVVVIGFSTGCPLALWLALQRSIGGLVLLSPFMEIVRPAAWLPSAEQLLPWVYPLLKEVPRSALAIADPEGRAAADRVAPYRSFHLGAVQSALALIQQVRPRLGEITVPTLIVQPKRDRVVNPQGALYLFQSLGSSSKRLCWLEKSDHILTLDYDRDQAFQEIATFFEQLPA</sequence>
<evidence type="ECO:0000259" key="1">
    <source>
        <dbReference type="Pfam" id="PF12146"/>
    </source>
</evidence>
<organism evidence="2 3">
    <name type="scientific">Limnothrix redekei LRLZ20PSL1</name>
    <dbReference type="NCBI Taxonomy" id="3112953"/>
    <lineage>
        <taxon>Bacteria</taxon>
        <taxon>Bacillati</taxon>
        <taxon>Cyanobacteriota</taxon>
        <taxon>Cyanophyceae</taxon>
        <taxon>Pseudanabaenales</taxon>
        <taxon>Pseudanabaenaceae</taxon>
        <taxon>Limnothrix</taxon>
    </lineage>
</organism>